<dbReference type="Pfam" id="PF03869">
    <property type="entry name" value="Arc"/>
    <property type="match status" value="1"/>
</dbReference>
<reference evidence="3 6" key="3">
    <citation type="submission" date="2017-11" db="EMBL/GenBank/DDBJ databases">
        <title>Complete genome sequence of Serratia sp. ATCC 39006 LacA.</title>
        <authorList>
            <person name="Hampton H.G."/>
            <person name="Jackson S.A."/>
            <person name="Jauregui R."/>
            <person name="Poulter G.T.M."/>
            <person name="Salmond G.P.C."/>
            <person name="Fineran P.C."/>
        </authorList>
    </citation>
    <scope>NUCLEOTIDE SEQUENCE [LARGE SCALE GENOMIC DNA]</scope>
    <source>
        <strain evidence="3 6">ATCC 39006</strain>
    </source>
</reference>
<reference evidence="4" key="4">
    <citation type="submission" date="2017-11" db="EMBL/GenBank/DDBJ databases">
        <title>Complete genome sequence of Serratia sp. ATCC 39006.</title>
        <authorList>
            <person name="Hampton H.G."/>
            <person name="Jackson S.A."/>
            <person name="Jauregui R."/>
            <person name="Poulter G.T.M."/>
            <person name="Salmond G.P.C."/>
            <person name="Fineran P.C."/>
        </authorList>
    </citation>
    <scope>NUCLEOTIDE SEQUENCE</scope>
    <source>
        <strain evidence="4">ATCC 39006</strain>
    </source>
</reference>
<dbReference type="Proteomes" id="UP000233778">
    <property type="component" value="Chromosome"/>
</dbReference>
<dbReference type="AlphaFoldDB" id="A0A2I5TQM1"/>
<dbReference type="KEGG" id="sera:Ser39006_014185"/>
<proteinExistence type="predicted"/>
<accession>A0A2I5TQM1</accession>
<keyword evidence="4" id="KW-0238">DNA-binding</keyword>
<evidence type="ECO:0000256" key="1">
    <source>
        <dbReference type="SAM" id="Coils"/>
    </source>
</evidence>
<dbReference type="KEGG" id="serq:CWC46_14180"/>
<dbReference type="SUPFAM" id="SSF47598">
    <property type="entry name" value="Ribbon-helix-helix"/>
    <property type="match status" value="1"/>
</dbReference>
<dbReference type="OrthoDB" id="6637437at2"/>
<evidence type="ECO:0000313" key="6">
    <source>
        <dbReference type="Proteomes" id="UP000233778"/>
    </source>
</evidence>
<dbReference type="EMBL" id="CP025085">
    <property type="protein sequence ID" value="AUH02537.1"/>
    <property type="molecule type" value="Genomic_DNA"/>
</dbReference>
<name>A0A2I5TQM1_SERS3</name>
<evidence type="ECO:0000313" key="3">
    <source>
        <dbReference type="EMBL" id="AUH02537.1"/>
    </source>
</evidence>
<reference evidence="4 5" key="1">
    <citation type="journal article" date="2013" name="Genome Announc.">
        <title>Draft genome sequence of Serratia sp. strain ATCC 39006, a model bacterium for analysis of the biosynthesis and regulation of prodigiosin, a carbapenem, and gas vesicles.</title>
        <authorList>
            <person name="Fineran P.C."/>
            <person name="Iglesias Cans M.C."/>
            <person name="Ramsay J.P."/>
            <person name="Wilf N.M."/>
            <person name="Cossyleon D."/>
            <person name="McNeil M.B."/>
            <person name="Williamson N.R."/>
            <person name="Monson R.E."/>
            <person name="Becher S.A."/>
            <person name="Stanton J.A."/>
            <person name="Brugger K."/>
            <person name="Brown S.D."/>
            <person name="Salmond G.P."/>
        </authorList>
    </citation>
    <scope>NUCLEOTIDE SEQUENCE [LARGE SCALE GENOMIC DNA]</scope>
    <source>
        <strain evidence="4">ATCC 39006</strain>
        <strain evidence="5">ATCC 39006 / SC 11482</strain>
    </source>
</reference>
<dbReference type="GO" id="GO:0043565">
    <property type="term" value="F:sequence-specific DNA binding"/>
    <property type="evidence" value="ECO:0007669"/>
    <property type="project" value="UniProtKB-ARBA"/>
</dbReference>
<dbReference type="InterPro" id="IPR013321">
    <property type="entry name" value="Arc_rbn_hlx_hlx"/>
</dbReference>
<keyword evidence="1" id="KW-0175">Coiled coil</keyword>
<feature type="domain" description="Arc-like DNA binding" evidence="2">
    <location>
        <begin position="7"/>
        <end position="42"/>
    </location>
</feature>
<organism evidence="4 5">
    <name type="scientific">Serratia sp. (strain ATCC 39006)</name>
    <name type="common">Prodigiosinella confusarubida</name>
    <dbReference type="NCBI Taxonomy" id="104623"/>
    <lineage>
        <taxon>Bacteria</taxon>
        <taxon>Pseudomonadati</taxon>
        <taxon>Pseudomonadota</taxon>
        <taxon>Gammaproteobacteria</taxon>
        <taxon>Enterobacterales</taxon>
        <taxon>Pectobacteriaceae</taxon>
        <taxon>Prodigiosinella</taxon>
    </lineage>
</organism>
<dbReference type="Proteomes" id="UP000017700">
    <property type="component" value="Chromosome"/>
</dbReference>
<feature type="coiled-coil region" evidence="1">
    <location>
        <begin position="62"/>
        <end position="89"/>
    </location>
</feature>
<evidence type="ECO:0000259" key="2">
    <source>
        <dbReference type="Pfam" id="PF03869"/>
    </source>
</evidence>
<dbReference type="STRING" id="104623.Ser39006_02638"/>
<dbReference type="GO" id="GO:0006355">
    <property type="term" value="P:regulation of DNA-templated transcription"/>
    <property type="evidence" value="ECO:0007669"/>
    <property type="project" value="InterPro"/>
</dbReference>
<keyword evidence="5" id="KW-1185">Reference proteome</keyword>
<evidence type="ECO:0000313" key="5">
    <source>
        <dbReference type="Proteomes" id="UP000017700"/>
    </source>
</evidence>
<dbReference type="Gene3D" id="1.10.1220.10">
    <property type="entry name" value="Met repressor-like"/>
    <property type="match status" value="1"/>
</dbReference>
<dbReference type="InterPro" id="IPR005569">
    <property type="entry name" value="Arc_DNA-bd_dom"/>
</dbReference>
<evidence type="ECO:0000313" key="4">
    <source>
        <dbReference type="EMBL" id="AUH06852.1"/>
    </source>
</evidence>
<protein>
    <submittedName>
        <fullName evidence="4">Arc family DNA-binding protein</fullName>
    </submittedName>
</protein>
<gene>
    <name evidence="3" type="ORF">CWC46_14180</name>
    <name evidence="4" type="ORF">Ser39006_014185</name>
</gene>
<dbReference type="InterPro" id="IPR010985">
    <property type="entry name" value="Ribbon_hlx_hlx"/>
</dbReference>
<sequence>MSRITPYPLRMPAEMRERLEAEAKESGRSLQQEVMKRLEVSMALDEITGVAVEYLPTLVEDLQSGIEQVKMLKSENNELSKKLKNLQSEVSASFSISGTERSNLALMKLKKAYAHISSGLDEIKNLIPEDNK</sequence>
<dbReference type="EMBL" id="CP025084">
    <property type="protein sequence ID" value="AUH06852.1"/>
    <property type="molecule type" value="Genomic_DNA"/>
</dbReference>
<reference evidence="4" key="2">
    <citation type="submission" date="2013-09" db="EMBL/GenBank/DDBJ databases">
        <authorList>
            <person name="Wang G."/>
            <person name="Yang Y."/>
            <person name="Su Y."/>
        </authorList>
    </citation>
    <scope>NUCLEOTIDE SEQUENCE</scope>
    <source>
        <strain evidence="4">ATCC 39006</strain>
    </source>
</reference>